<evidence type="ECO:0000256" key="6">
    <source>
        <dbReference type="ARBA" id="ARBA00023277"/>
    </source>
</evidence>
<proteinExistence type="inferred from homology"/>
<sequence>MRCTGCGNGRPPPGYLDGNPPASDDRKEAGLPAPIEDYALLGDLQTAALVAKDGSIDWLCVPRFDSPACFAALLDTPDAGRWQLAPAAGGSATRRSYRDDSLVLDSEWHTPDGVVRVVDCMPPRGSAIDVVRVVEGVSGRVPMRMDLRLRFDHGSVVPWVRHADGGLSAIAGPDAVWLYTEVPLRGRNMTTTAEFEVAAGQRVPFVLTYQASHLDRPEPVRPDDAIAATESHWADWIGRCTYRGPWAAEVRRALVTLSALTYAPTGGILAAPTTSLPEQLGGPRNWDYRYCWLRDATFTLQALLGTGFVDEARAWREWLVRAVAGDPGELQIMYGLDGSRRLPEQRLPWLSGYEGSAPVRIGNAAVHQKQLDVWGEVLDGLHLARDAGLPATDVAWDVQRALLDYLEGHWTDPDNSLWEMRGPRRHFVHSKVMAWAGLDRAVHTVTAHGLDGPADRWRAVRDRIHREVCAHGYDPERNTFTQFYGSRGVDAALLLLPRVGFLPWHDARVHGTVDAVRKELCENGFVRRYDPYADGGVDGLPGGEGVFLACSFWLADALHGIGRAEQARELFGRLLDLRNDVGLLSEEYDPATGRHLGNTPQAFSMVGLVNTARELTGSSVETSAAHHEQHLGDRAHT</sequence>
<evidence type="ECO:0000259" key="13">
    <source>
        <dbReference type="Pfam" id="PF00723"/>
    </source>
</evidence>
<evidence type="ECO:0000256" key="9">
    <source>
        <dbReference type="ARBA" id="ARBA00031637"/>
    </source>
</evidence>
<dbReference type="FunFam" id="1.50.10.10:FF:000005">
    <property type="entry name" value="Glycosyl hydrolase, glucoamylase"/>
    <property type="match status" value="1"/>
</dbReference>
<dbReference type="Pfam" id="PF19291">
    <property type="entry name" value="TREH_N"/>
    <property type="match status" value="1"/>
</dbReference>
<gene>
    <name evidence="15" type="ORF">FOH10_22065</name>
</gene>
<comment type="catalytic activity">
    <reaction evidence="1">
        <text>alpha,alpha-trehalose + H2O = alpha-D-glucose + beta-D-glucose</text>
        <dbReference type="Rhea" id="RHEA:32675"/>
        <dbReference type="ChEBI" id="CHEBI:15377"/>
        <dbReference type="ChEBI" id="CHEBI:15903"/>
        <dbReference type="ChEBI" id="CHEBI:16551"/>
        <dbReference type="ChEBI" id="CHEBI:17925"/>
        <dbReference type="EC" id="3.2.1.28"/>
    </reaction>
</comment>
<evidence type="ECO:0000256" key="12">
    <source>
        <dbReference type="SAM" id="MobiDB-lite"/>
    </source>
</evidence>
<dbReference type="GO" id="GO:0004555">
    <property type="term" value="F:alpha,alpha-trehalase activity"/>
    <property type="evidence" value="ECO:0007669"/>
    <property type="project" value="UniProtKB-EC"/>
</dbReference>
<dbReference type="Pfam" id="PF00723">
    <property type="entry name" value="Glyco_hydro_15"/>
    <property type="match status" value="1"/>
</dbReference>
<dbReference type="EC" id="3.2.1.28" evidence="3"/>
<dbReference type="InterPro" id="IPR012341">
    <property type="entry name" value="6hp_glycosidase-like_sf"/>
</dbReference>
<dbReference type="PANTHER" id="PTHR31616:SF0">
    <property type="entry name" value="GLUCAN 1,4-ALPHA-GLUCOSIDASE"/>
    <property type="match status" value="1"/>
</dbReference>
<evidence type="ECO:0000256" key="8">
    <source>
        <dbReference type="ARBA" id="ARBA00030473"/>
    </source>
</evidence>
<evidence type="ECO:0000256" key="5">
    <source>
        <dbReference type="ARBA" id="ARBA00022801"/>
    </source>
</evidence>
<comment type="similarity">
    <text evidence="2">Belongs to the glycosyl hydrolase 15 family.</text>
</comment>
<feature type="region of interest" description="Disordered" evidence="12">
    <location>
        <begin position="618"/>
        <end position="637"/>
    </location>
</feature>
<evidence type="ECO:0000313" key="15">
    <source>
        <dbReference type="EMBL" id="QDP83679.1"/>
    </source>
</evidence>
<keyword evidence="5 15" id="KW-0378">Hydrolase</keyword>
<organism evidence="15 16">
    <name type="scientific">Nocardia otitidiscaviarum</name>
    <dbReference type="NCBI Taxonomy" id="1823"/>
    <lineage>
        <taxon>Bacteria</taxon>
        <taxon>Bacillati</taxon>
        <taxon>Actinomycetota</taxon>
        <taxon>Actinomycetes</taxon>
        <taxon>Mycobacteriales</taxon>
        <taxon>Nocardiaceae</taxon>
        <taxon>Nocardia</taxon>
    </lineage>
</organism>
<accession>A0A516NXR3</accession>
<evidence type="ECO:0000259" key="14">
    <source>
        <dbReference type="Pfam" id="PF19291"/>
    </source>
</evidence>
<feature type="compositionally biased region" description="Basic and acidic residues" evidence="12">
    <location>
        <begin position="624"/>
        <end position="637"/>
    </location>
</feature>
<evidence type="ECO:0000256" key="10">
    <source>
        <dbReference type="ARBA" id="ARBA00053030"/>
    </source>
</evidence>
<dbReference type="Gene3D" id="1.50.10.10">
    <property type="match status" value="1"/>
</dbReference>
<dbReference type="InterPro" id="IPR011613">
    <property type="entry name" value="GH15-like"/>
</dbReference>
<dbReference type="Proteomes" id="UP000317039">
    <property type="component" value="Chromosome"/>
</dbReference>
<dbReference type="SUPFAM" id="SSF48208">
    <property type="entry name" value="Six-hairpin glycosidases"/>
    <property type="match status" value="1"/>
</dbReference>
<dbReference type="InterPro" id="IPR008928">
    <property type="entry name" value="6-hairpin_glycosidase_sf"/>
</dbReference>
<protein>
    <recommendedName>
        <fullName evidence="4">Trehalase</fullName>
        <ecNumber evidence="3">3.2.1.28</ecNumber>
    </recommendedName>
    <alternativeName>
        <fullName evidence="8">Alpha,alpha-trehalase</fullName>
    </alternativeName>
    <alternativeName>
        <fullName evidence="9">Alpha,alpha-trehalose glucohydrolase</fullName>
    </alternativeName>
</protein>
<dbReference type="InterPro" id="IPR045582">
    <property type="entry name" value="Trehalase-like_N"/>
</dbReference>
<evidence type="ECO:0000256" key="4">
    <source>
        <dbReference type="ARBA" id="ARBA00019905"/>
    </source>
</evidence>
<dbReference type="PANTHER" id="PTHR31616">
    <property type="entry name" value="TREHALASE"/>
    <property type="match status" value="1"/>
</dbReference>
<feature type="region of interest" description="Disordered" evidence="12">
    <location>
        <begin position="1"/>
        <end position="29"/>
    </location>
</feature>
<evidence type="ECO:0000256" key="3">
    <source>
        <dbReference type="ARBA" id="ARBA00012757"/>
    </source>
</evidence>
<name>A0A516NXR3_9NOCA</name>
<keyword evidence="7" id="KW-0326">Glycosidase</keyword>
<comment type="pathway">
    <text evidence="11">Glycan degradation; trehalose degradation; D-glucose from alpha,alpha-trehalose: step 1/1.</text>
</comment>
<reference evidence="15 16" key="1">
    <citation type="submission" date="2019-07" db="EMBL/GenBank/DDBJ databases">
        <title>Complete Genome Sequence and Methylome Analysis of Nocardia otitidis-caviarum NEB252.</title>
        <authorList>
            <person name="Fomenkov A."/>
            <person name="Anton B.P."/>
            <person name="Vincze T."/>
            <person name="Roberts R.J."/>
        </authorList>
    </citation>
    <scope>NUCLEOTIDE SEQUENCE [LARGE SCALE GENOMIC DNA]</scope>
    <source>
        <strain evidence="15 16">NEB252</strain>
    </source>
</reference>
<dbReference type="GO" id="GO:0005993">
    <property type="term" value="P:trehalose catabolic process"/>
    <property type="evidence" value="ECO:0007669"/>
    <property type="project" value="UniProtKB-ARBA"/>
</dbReference>
<feature type="domain" description="Trehalase-like N-terminal" evidence="14">
    <location>
        <begin position="33"/>
        <end position="207"/>
    </location>
</feature>
<keyword evidence="6" id="KW-0119">Carbohydrate metabolism</keyword>
<evidence type="ECO:0000256" key="7">
    <source>
        <dbReference type="ARBA" id="ARBA00023295"/>
    </source>
</evidence>
<comment type="cofactor">
    <cofactor evidence="10">
        <name>phosphate</name>
        <dbReference type="ChEBI" id="CHEBI:43474"/>
    </cofactor>
</comment>
<evidence type="ECO:0000256" key="2">
    <source>
        <dbReference type="ARBA" id="ARBA00006188"/>
    </source>
</evidence>
<dbReference type="KEGG" id="nod:FOH10_22065"/>
<evidence type="ECO:0000313" key="16">
    <source>
        <dbReference type="Proteomes" id="UP000317039"/>
    </source>
</evidence>
<evidence type="ECO:0000256" key="11">
    <source>
        <dbReference type="ARBA" id="ARBA00060615"/>
    </source>
</evidence>
<dbReference type="AlphaFoldDB" id="A0A516NXR3"/>
<feature type="domain" description="GH15-like" evidence="13">
    <location>
        <begin position="252"/>
        <end position="612"/>
    </location>
</feature>
<dbReference type="EMBL" id="CP041695">
    <property type="protein sequence ID" value="QDP83679.1"/>
    <property type="molecule type" value="Genomic_DNA"/>
</dbReference>
<evidence type="ECO:0000256" key="1">
    <source>
        <dbReference type="ARBA" id="ARBA00001576"/>
    </source>
</evidence>